<protein>
    <submittedName>
        <fullName evidence="4">NAD(P)-linked oxidoreductase superfamily protein</fullName>
    </submittedName>
</protein>
<dbReference type="CDD" id="cd19093">
    <property type="entry name" value="AKR_AtPLR-like"/>
    <property type="match status" value="1"/>
</dbReference>
<feature type="domain" description="NADP-dependent oxidoreductase" evidence="3">
    <location>
        <begin position="71"/>
        <end position="371"/>
    </location>
</feature>
<dbReference type="GO" id="GO:0005737">
    <property type="term" value="C:cytoplasm"/>
    <property type="evidence" value="ECO:0007669"/>
    <property type="project" value="TreeGrafter"/>
</dbReference>
<dbReference type="InterPro" id="IPR023210">
    <property type="entry name" value="NADP_OxRdtase_dom"/>
</dbReference>
<dbReference type="Gene3D" id="3.20.20.100">
    <property type="entry name" value="NADP-dependent oxidoreductase domain"/>
    <property type="match status" value="1"/>
</dbReference>
<dbReference type="Pfam" id="PF00248">
    <property type="entry name" value="Aldo_ket_red"/>
    <property type="match status" value="1"/>
</dbReference>
<dbReference type="EMBL" id="JAMFTS010000003">
    <property type="protein sequence ID" value="KAJ4774477.1"/>
    <property type="molecule type" value="Genomic_DNA"/>
</dbReference>
<dbReference type="PANTHER" id="PTHR43625:SF5">
    <property type="entry name" value="PYRIDOXAL REDUCTASE, CHLOROPLASTIC"/>
    <property type="match status" value="1"/>
</dbReference>
<reference evidence="4" key="1">
    <citation type="submission" date="2022-08" db="EMBL/GenBank/DDBJ databases">
        <authorList>
            <person name="Marques A."/>
        </authorList>
    </citation>
    <scope>NUCLEOTIDE SEQUENCE</scope>
    <source>
        <strain evidence="4">RhyPub2mFocal</strain>
        <tissue evidence="4">Leaves</tissue>
    </source>
</reference>
<accession>A0AAV8E6J5</accession>
<dbReference type="GO" id="GO:0016491">
    <property type="term" value="F:oxidoreductase activity"/>
    <property type="evidence" value="ECO:0007669"/>
    <property type="project" value="UniProtKB-KW"/>
</dbReference>
<evidence type="ECO:0000256" key="1">
    <source>
        <dbReference type="ARBA" id="ARBA00022857"/>
    </source>
</evidence>
<dbReference type="SUPFAM" id="SSF51430">
    <property type="entry name" value="NAD(P)-linked oxidoreductase"/>
    <property type="match status" value="1"/>
</dbReference>
<dbReference type="InterPro" id="IPR036812">
    <property type="entry name" value="NAD(P)_OxRdtase_dom_sf"/>
</dbReference>
<comment type="caution">
    <text evidence="4">The sequence shown here is derived from an EMBL/GenBank/DDBJ whole genome shotgun (WGS) entry which is preliminary data.</text>
</comment>
<evidence type="ECO:0000256" key="2">
    <source>
        <dbReference type="ARBA" id="ARBA00023002"/>
    </source>
</evidence>
<dbReference type="Proteomes" id="UP001140206">
    <property type="component" value="Chromosome 3"/>
</dbReference>
<gene>
    <name evidence="4" type="ORF">LUZ62_058734</name>
</gene>
<keyword evidence="1" id="KW-0521">NADP</keyword>
<evidence type="ECO:0000259" key="3">
    <source>
        <dbReference type="Pfam" id="PF00248"/>
    </source>
</evidence>
<dbReference type="InterPro" id="IPR018170">
    <property type="entry name" value="Aldo/ket_reductase_CS"/>
</dbReference>
<keyword evidence="5" id="KW-1185">Reference proteome</keyword>
<evidence type="ECO:0000313" key="4">
    <source>
        <dbReference type="EMBL" id="KAJ4774477.1"/>
    </source>
</evidence>
<organism evidence="4 5">
    <name type="scientific">Rhynchospora pubera</name>
    <dbReference type="NCBI Taxonomy" id="906938"/>
    <lineage>
        <taxon>Eukaryota</taxon>
        <taxon>Viridiplantae</taxon>
        <taxon>Streptophyta</taxon>
        <taxon>Embryophyta</taxon>
        <taxon>Tracheophyta</taxon>
        <taxon>Spermatophyta</taxon>
        <taxon>Magnoliopsida</taxon>
        <taxon>Liliopsida</taxon>
        <taxon>Poales</taxon>
        <taxon>Cyperaceae</taxon>
        <taxon>Cyperoideae</taxon>
        <taxon>Rhynchosporeae</taxon>
        <taxon>Rhynchospora</taxon>
    </lineage>
</organism>
<dbReference type="PANTHER" id="PTHR43625">
    <property type="entry name" value="AFLATOXIN B1 ALDEHYDE REDUCTASE"/>
    <property type="match status" value="1"/>
</dbReference>
<dbReference type="InterPro" id="IPR050791">
    <property type="entry name" value="Aldo-Keto_reductase"/>
</dbReference>
<evidence type="ECO:0000313" key="5">
    <source>
        <dbReference type="Proteomes" id="UP001140206"/>
    </source>
</evidence>
<name>A0AAV8E6J5_9POAL</name>
<dbReference type="AlphaFoldDB" id="A0AAV8E6J5"/>
<dbReference type="PROSITE" id="PS00062">
    <property type="entry name" value="ALDOKETO_REDUCTASE_2"/>
    <property type="match status" value="1"/>
</dbReference>
<sequence>MALTLSPVPAGAVFSGAPSSCSCLRRSAISSLHPHRRHSSTTNSTVRASLRLGPLIWPWEKVKVGPLSVSPMGFGTWAWGNQLLWGYQESMDMVLQDAFNLALKNGINLFDTADSYGTGRLNGQSEKLLGKFISEFPGQSNVRENVVIATKFAAYPWRLTPGQFVNACKSSLDRLQVDKIGIGQLHWSTANYAPLQEKALWDGLVAMYEKGLVQAVGVSNYGPKQLLKIHDYLTTRGVPLCSAQVQFSLLSMGPEQMELKQVCDSLGIRMIAYSPLGLGMLTGKYNTSTLPSGPRALLFRQILPGLAPLLSFLRRIAQARGKTMSQVAINWCICKGTIPIAGIKSVKHVEENLGSLGWRLNSDEILELESVAQASSKKMVQNIFQTA</sequence>
<keyword evidence="2" id="KW-0560">Oxidoreductase</keyword>
<proteinExistence type="predicted"/>